<dbReference type="OrthoDB" id="3787841at2759"/>
<feature type="non-terminal residue" evidence="1">
    <location>
        <position position="152"/>
    </location>
</feature>
<comment type="caution">
    <text evidence="1">The sequence shown here is derived from an EMBL/GenBank/DDBJ whole genome shotgun (WGS) entry which is preliminary data.</text>
</comment>
<organism evidence="1 2">
    <name type="scientific">Massariosphaeria phaeospora</name>
    <dbReference type="NCBI Taxonomy" id="100035"/>
    <lineage>
        <taxon>Eukaryota</taxon>
        <taxon>Fungi</taxon>
        <taxon>Dikarya</taxon>
        <taxon>Ascomycota</taxon>
        <taxon>Pezizomycotina</taxon>
        <taxon>Dothideomycetes</taxon>
        <taxon>Pleosporomycetidae</taxon>
        <taxon>Pleosporales</taxon>
        <taxon>Pleosporales incertae sedis</taxon>
        <taxon>Massariosphaeria</taxon>
    </lineage>
</organism>
<protein>
    <submittedName>
        <fullName evidence="1">Uncharacterized protein</fullName>
    </submittedName>
</protein>
<dbReference type="EMBL" id="JAADJZ010000006">
    <property type="protein sequence ID" value="KAF2873961.1"/>
    <property type="molecule type" value="Genomic_DNA"/>
</dbReference>
<dbReference type="AlphaFoldDB" id="A0A7C8MD09"/>
<gene>
    <name evidence="1" type="ORF">BDV95DRAFT_472041</name>
</gene>
<reference evidence="1 2" key="1">
    <citation type="submission" date="2020-01" db="EMBL/GenBank/DDBJ databases">
        <authorList>
            <consortium name="DOE Joint Genome Institute"/>
            <person name="Haridas S."/>
            <person name="Albert R."/>
            <person name="Binder M."/>
            <person name="Bloem J."/>
            <person name="Labutti K."/>
            <person name="Salamov A."/>
            <person name="Andreopoulos B."/>
            <person name="Baker S.E."/>
            <person name="Barry K."/>
            <person name="Bills G."/>
            <person name="Bluhm B.H."/>
            <person name="Cannon C."/>
            <person name="Castanera R."/>
            <person name="Culley D.E."/>
            <person name="Daum C."/>
            <person name="Ezra D."/>
            <person name="Gonzalez J.B."/>
            <person name="Henrissat B."/>
            <person name="Kuo A."/>
            <person name="Liang C."/>
            <person name="Lipzen A."/>
            <person name="Lutzoni F."/>
            <person name="Magnuson J."/>
            <person name="Mondo S."/>
            <person name="Nolan M."/>
            <person name="Ohm R."/>
            <person name="Pangilinan J."/>
            <person name="Park H.-J.H."/>
            <person name="Ramirez L."/>
            <person name="Alfaro M."/>
            <person name="Sun H."/>
            <person name="Tritt A."/>
            <person name="Yoshinaga Y."/>
            <person name="Zwiers L.-H.L."/>
            <person name="Turgeon B.G."/>
            <person name="Goodwin S.B."/>
            <person name="Spatafora J.W."/>
            <person name="Crous P.W."/>
            <person name="Grigoriev I.V."/>
        </authorList>
    </citation>
    <scope>NUCLEOTIDE SEQUENCE [LARGE SCALE GENOMIC DNA]</scope>
    <source>
        <strain evidence="1 2">CBS 611.86</strain>
    </source>
</reference>
<evidence type="ECO:0000313" key="1">
    <source>
        <dbReference type="EMBL" id="KAF2873961.1"/>
    </source>
</evidence>
<sequence length="152" mass="17794">YDPAGEYEFQDTVYTLTVWTPPRAPPKYLPKFLSRESVDTTYGRSLATYPVIRHEKKDHTSEFGIWNLKHLESKTIKIKSTYFDLDMRCEHVLKSRHDARECKQGCYVLEKGGKDYTHRKCKRADCEGHVYVDPIKEDEKGRACFGKKGERL</sequence>
<feature type="non-terminal residue" evidence="1">
    <location>
        <position position="1"/>
    </location>
</feature>
<keyword evidence="2" id="KW-1185">Reference proteome</keyword>
<dbReference type="Proteomes" id="UP000481861">
    <property type="component" value="Unassembled WGS sequence"/>
</dbReference>
<evidence type="ECO:0000313" key="2">
    <source>
        <dbReference type="Proteomes" id="UP000481861"/>
    </source>
</evidence>
<proteinExistence type="predicted"/>
<accession>A0A7C8MD09</accession>
<name>A0A7C8MD09_9PLEO</name>